<dbReference type="Proteomes" id="UP000178993">
    <property type="component" value="Unassembled WGS sequence"/>
</dbReference>
<dbReference type="InterPro" id="IPR002549">
    <property type="entry name" value="AI-2E-like"/>
</dbReference>
<comment type="caution">
    <text evidence="9">The sequence shown here is derived from an EMBL/GenBank/DDBJ whole genome shotgun (WGS) entry which is preliminary data.</text>
</comment>
<keyword evidence="7 8" id="KW-0472">Membrane</keyword>
<evidence type="ECO:0008006" key="11">
    <source>
        <dbReference type="Google" id="ProtNLM"/>
    </source>
</evidence>
<sequence>IAIFIFLIWFIVQIKDILLMLFISIILMSALNPGVDRLERWGLPRSLAIAIAYIALWLVLGSVIAGIVPPLVEQTGRLVRLLPTAINRVEFFNAHQQQIGEQLLTRIGSLPENLLKLSLGVFSNFLNVLTTLVITFYLLLERQHLNKYLAILLAGESPARASRLVNEIERRLGSWVRGELILMLAVGVLTYFGLTLLGLDIALPLAILAGVLEIVPNIGPIVSAVPAVLIGLIIHPLLGLSTAALYLLVQFMENNFLVPKIMQRAVGVNPLVSILALMIGFRLAGPAGAILAIPTILVVQTIGVEFFSLRHLESLSS</sequence>
<dbReference type="Pfam" id="PF01594">
    <property type="entry name" value="AI-2E_transport"/>
    <property type="match status" value="1"/>
</dbReference>
<dbReference type="PANTHER" id="PTHR21716:SF53">
    <property type="entry name" value="PERMEASE PERM-RELATED"/>
    <property type="match status" value="1"/>
</dbReference>
<evidence type="ECO:0000256" key="1">
    <source>
        <dbReference type="ARBA" id="ARBA00004651"/>
    </source>
</evidence>
<keyword evidence="3" id="KW-0813">Transport</keyword>
<dbReference type="GO" id="GO:0055085">
    <property type="term" value="P:transmembrane transport"/>
    <property type="evidence" value="ECO:0007669"/>
    <property type="project" value="TreeGrafter"/>
</dbReference>
<evidence type="ECO:0000256" key="8">
    <source>
        <dbReference type="SAM" id="Phobius"/>
    </source>
</evidence>
<dbReference type="PANTHER" id="PTHR21716">
    <property type="entry name" value="TRANSMEMBRANE PROTEIN"/>
    <property type="match status" value="1"/>
</dbReference>
<evidence type="ECO:0000256" key="4">
    <source>
        <dbReference type="ARBA" id="ARBA00022475"/>
    </source>
</evidence>
<feature type="transmembrane region" description="Helical" evidence="8">
    <location>
        <begin position="227"/>
        <end position="249"/>
    </location>
</feature>
<protein>
    <recommendedName>
        <fullName evidence="11">AI-2E family transporter</fullName>
    </recommendedName>
</protein>
<feature type="transmembrane region" description="Helical" evidence="8">
    <location>
        <begin position="119"/>
        <end position="140"/>
    </location>
</feature>
<feature type="transmembrane region" description="Helical" evidence="8">
    <location>
        <begin position="180"/>
        <end position="207"/>
    </location>
</feature>
<accession>A0A1F4ZCF5</accession>
<feature type="transmembrane region" description="Helical" evidence="8">
    <location>
        <begin position="47"/>
        <end position="72"/>
    </location>
</feature>
<organism evidence="9 10">
    <name type="scientific">Candidatus Amesbacteria bacterium RIFCSPHIGHO2_12_FULL_48_14</name>
    <dbReference type="NCBI Taxonomy" id="1797257"/>
    <lineage>
        <taxon>Bacteria</taxon>
        <taxon>Candidatus Amesiibacteriota</taxon>
    </lineage>
</organism>
<reference evidence="9 10" key="1">
    <citation type="journal article" date="2016" name="Nat. Commun.">
        <title>Thousands of microbial genomes shed light on interconnected biogeochemical processes in an aquifer system.</title>
        <authorList>
            <person name="Anantharaman K."/>
            <person name="Brown C.T."/>
            <person name="Hug L.A."/>
            <person name="Sharon I."/>
            <person name="Castelle C.J."/>
            <person name="Probst A.J."/>
            <person name="Thomas B.C."/>
            <person name="Singh A."/>
            <person name="Wilkins M.J."/>
            <person name="Karaoz U."/>
            <person name="Brodie E.L."/>
            <person name="Williams K.H."/>
            <person name="Hubbard S.S."/>
            <person name="Banfield J.F."/>
        </authorList>
    </citation>
    <scope>NUCLEOTIDE SEQUENCE [LARGE SCALE GENOMIC DNA]</scope>
</reference>
<comment type="similarity">
    <text evidence="2">Belongs to the autoinducer-2 exporter (AI-2E) (TC 2.A.86) family.</text>
</comment>
<evidence type="ECO:0000256" key="3">
    <source>
        <dbReference type="ARBA" id="ARBA00022448"/>
    </source>
</evidence>
<evidence type="ECO:0000313" key="9">
    <source>
        <dbReference type="EMBL" id="OGD03084.1"/>
    </source>
</evidence>
<keyword evidence="5 8" id="KW-0812">Transmembrane</keyword>
<comment type="subcellular location">
    <subcellularLocation>
        <location evidence="1">Cell membrane</location>
        <topology evidence="1">Multi-pass membrane protein</topology>
    </subcellularLocation>
</comment>
<feature type="transmembrane region" description="Helical" evidence="8">
    <location>
        <begin position="6"/>
        <end position="27"/>
    </location>
</feature>
<dbReference type="EMBL" id="MEXL01000017">
    <property type="protein sequence ID" value="OGD03084.1"/>
    <property type="molecule type" value="Genomic_DNA"/>
</dbReference>
<keyword evidence="6 8" id="KW-1133">Transmembrane helix</keyword>
<feature type="non-terminal residue" evidence="9">
    <location>
        <position position="1"/>
    </location>
</feature>
<proteinExistence type="inferred from homology"/>
<keyword evidence="4" id="KW-1003">Cell membrane</keyword>
<feature type="transmembrane region" description="Helical" evidence="8">
    <location>
        <begin position="287"/>
        <end position="307"/>
    </location>
</feature>
<evidence type="ECO:0000256" key="7">
    <source>
        <dbReference type="ARBA" id="ARBA00023136"/>
    </source>
</evidence>
<evidence type="ECO:0000256" key="5">
    <source>
        <dbReference type="ARBA" id="ARBA00022692"/>
    </source>
</evidence>
<dbReference type="GO" id="GO:0016020">
    <property type="term" value="C:membrane"/>
    <property type="evidence" value="ECO:0007669"/>
    <property type="project" value="UniProtKB-SubCell"/>
</dbReference>
<evidence type="ECO:0000256" key="6">
    <source>
        <dbReference type="ARBA" id="ARBA00022989"/>
    </source>
</evidence>
<name>A0A1F4ZCF5_9BACT</name>
<evidence type="ECO:0000256" key="2">
    <source>
        <dbReference type="ARBA" id="ARBA00009773"/>
    </source>
</evidence>
<dbReference type="AlphaFoldDB" id="A0A1F4ZCF5"/>
<gene>
    <name evidence="9" type="ORF">A3E17_02250</name>
</gene>
<evidence type="ECO:0000313" key="10">
    <source>
        <dbReference type="Proteomes" id="UP000178993"/>
    </source>
</evidence>
<feature type="transmembrane region" description="Helical" evidence="8">
    <location>
        <begin position="261"/>
        <end position="281"/>
    </location>
</feature>